<reference evidence="2 3" key="1">
    <citation type="submission" date="2016-07" db="EMBL/GenBank/DDBJ databases">
        <title>Draft genome of the white-rot fungus Obba rivulosa 3A-2.</title>
        <authorList>
            <consortium name="DOE Joint Genome Institute"/>
            <person name="Miettinen O."/>
            <person name="Riley R."/>
            <person name="Acob R."/>
            <person name="Barry K."/>
            <person name="Cullen D."/>
            <person name="De Vries R."/>
            <person name="Hainaut M."/>
            <person name="Hatakka A."/>
            <person name="Henrissat B."/>
            <person name="Hilden K."/>
            <person name="Kuo R."/>
            <person name="Labutti K."/>
            <person name="Lipzen A."/>
            <person name="Makela M.R."/>
            <person name="Sandor L."/>
            <person name="Spatafora J.W."/>
            <person name="Grigoriev I.V."/>
            <person name="Hibbett D.S."/>
        </authorList>
    </citation>
    <scope>NUCLEOTIDE SEQUENCE [LARGE SCALE GENOMIC DNA]</scope>
    <source>
        <strain evidence="2 3">3A-2</strain>
    </source>
</reference>
<feature type="compositionally biased region" description="Basic residues" evidence="1">
    <location>
        <begin position="210"/>
        <end position="231"/>
    </location>
</feature>
<keyword evidence="3" id="KW-1185">Reference proteome</keyword>
<evidence type="ECO:0000313" key="2">
    <source>
        <dbReference type="EMBL" id="OCH90837.1"/>
    </source>
</evidence>
<evidence type="ECO:0000313" key="3">
    <source>
        <dbReference type="Proteomes" id="UP000250043"/>
    </source>
</evidence>
<dbReference type="EMBL" id="KV722397">
    <property type="protein sequence ID" value="OCH90837.1"/>
    <property type="molecule type" value="Genomic_DNA"/>
</dbReference>
<gene>
    <name evidence="2" type="ORF">OBBRIDRAFT_834734</name>
</gene>
<dbReference type="Proteomes" id="UP000250043">
    <property type="component" value="Unassembled WGS sequence"/>
</dbReference>
<feature type="compositionally biased region" description="Polar residues" evidence="1">
    <location>
        <begin position="250"/>
        <end position="264"/>
    </location>
</feature>
<organism evidence="2 3">
    <name type="scientific">Obba rivulosa</name>
    <dbReference type="NCBI Taxonomy" id="1052685"/>
    <lineage>
        <taxon>Eukaryota</taxon>
        <taxon>Fungi</taxon>
        <taxon>Dikarya</taxon>
        <taxon>Basidiomycota</taxon>
        <taxon>Agaricomycotina</taxon>
        <taxon>Agaricomycetes</taxon>
        <taxon>Polyporales</taxon>
        <taxon>Gelatoporiaceae</taxon>
        <taxon>Obba</taxon>
    </lineage>
</organism>
<evidence type="ECO:0000256" key="1">
    <source>
        <dbReference type="SAM" id="MobiDB-lite"/>
    </source>
</evidence>
<feature type="region of interest" description="Disordered" evidence="1">
    <location>
        <begin position="197"/>
        <end position="266"/>
    </location>
</feature>
<sequence length="280" mass="31047">MSIVDASEFKRVSAYLLRIADDKTLKPFYEIMIIKLERLERELDILCKSASTAFNNNIPATATPISKTTDRSIQNALHKGPKVDKNVPKRTAKELQELQATTDCIAKKMFSFKPKKKTKATSGSAQLILEDFSKHNLKDKAYQEHSTRGRSDLASTIQSYILDQNGFEIIESNKVLSEPETISDLADHYTPVSCKAVVTSEEPDNSSTGKSKHKKKKASKKSKSKSQKNKHQPSGEPRKKTSSKLAGNAGYSSESESDGQSTLRIMQERELATKAYVSGA</sequence>
<protein>
    <submittedName>
        <fullName evidence="2">Uncharacterized protein</fullName>
    </submittedName>
</protein>
<proteinExistence type="predicted"/>
<accession>A0A8E2DKU4</accession>
<dbReference type="AlphaFoldDB" id="A0A8E2DKU4"/>
<name>A0A8E2DKU4_9APHY</name>